<gene>
    <name evidence="1" type="ORF">JOF46_001203</name>
</gene>
<sequence length="124" mass="13998">MPHPLNELLKMFPSEIFRTPATYVGQVRNARPKVLDPRYFHFEDDLNGKHILVLEDSWVTGKSSVAVAAKARLSGAAKVSILSIGRYFNTEWPVNRLWLEKGVAKTPYDPFFCPVTRGKCPPPT</sequence>
<keyword evidence="2" id="KW-1185">Reference proteome</keyword>
<dbReference type="Proteomes" id="UP000766570">
    <property type="component" value="Unassembled WGS sequence"/>
</dbReference>
<evidence type="ECO:0000313" key="2">
    <source>
        <dbReference type="Proteomes" id="UP000766570"/>
    </source>
</evidence>
<dbReference type="EMBL" id="JAGIOE010000001">
    <property type="protein sequence ID" value="MBP2373291.1"/>
    <property type="molecule type" value="Genomic_DNA"/>
</dbReference>
<proteinExistence type="predicted"/>
<accession>A0ABS4WAS8</accession>
<comment type="caution">
    <text evidence="1">The sequence shown here is derived from an EMBL/GenBank/DDBJ whole genome shotgun (WGS) entry which is preliminary data.</text>
</comment>
<organism evidence="1 2">
    <name type="scientific">Paeniglutamicibacter psychrophenolicus</name>
    <dbReference type="NCBI Taxonomy" id="257454"/>
    <lineage>
        <taxon>Bacteria</taxon>
        <taxon>Bacillati</taxon>
        <taxon>Actinomycetota</taxon>
        <taxon>Actinomycetes</taxon>
        <taxon>Micrococcales</taxon>
        <taxon>Micrococcaceae</taxon>
        <taxon>Paeniglutamicibacter</taxon>
    </lineage>
</organism>
<name>A0ABS4WAS8_9MICC</name>
<dbReference type="Gene3D" id="3.40.50.2020">
    <property type="match status" value="1"/>
</dbReference>
<dbReference type="CDD" id="cd06223">
    <property type="entry name" value="PRTases_typeI"/>
    <property type="match status" value="1"/>
</dbReference>
<evidence type="ECO:0000313" key="1">
    <source>
        <dbReference type="EMBL" id="MBP2373291.1"/>
    </source>
</evidence>
<dbReference type="SUPFAM" id="SSF53271">
    <property type="entry name" value="PRTase-like"/>
    <property type="match status" value="1"/>
</dbReference>
<reference evidence="1 2" key="1">
    <citation type="submission" date="2021-03" db="EMBL/GenBank/DDBJ databases">
        <title>Sequencing the genomes of 1000 actinobacteria strains.</title>
        <authorList>
            <person name="Klenk H.-P."/>
        </authorList>
    </citation>
    <scope>NUCLEOTIDE SEQUENCE [LARGE SCALE GENOMIC DNA]</scope>
    <source>
        <strain evidence="1 2">DSM 15454</strain>
    </source>
</reference>
<dbReference type="InterPro" id="IPR029057">
    <property type="entry name" value="PRTase-like"/>
</dbReference>
<dbReference type="RefSeq" id="WP_209906491.1">
    <property type="nucleotide sequence ID" value="NZ_BAAAMI010000024.1"/>
</dbReference>
<dbReference type="InterPro" id="IPR000836">
    <property type="entry name" value="PRTase_dom"/>
</dbReference>
<evidence type="ECO:0008006" key="3">
    <source>
        <dbReference type="Google" id="ProtNLM"/>
    </source>
</evidence>
<protein>
    <recommendedName>
        <fullName evidence="3">Phosphoribosyltransferase</fullName>
    </recommendedName>
</protein>